<proteinExistence type="predicted"/>
<keyword evidence="2" id="KW-1185">Reference proteome</keyword>
<dbReference type="PATRIC" id="fig|1195236.3.peg.5178"/>
<evidence type="ECO:0008006" key="3">
    <source>
        <dbReference type="Google" id="ProtNLM"/>
    </source>
</evidence>
<dbReference type="STRING" id="1195236.CTER_4983"/>
<dbReference type="Proteomes" id="UP000014155">
    <property type="component" value="Unassembled WGS sequence"/>
</dbReference>
<dbReference type="eggNOG" id="COG2074">
    <property type="taxonomic scope" value="Bacteria"/>
</dbReference>
<dbReference type="Gene3D" id="3.40.50.300">
    <property type="entry name" value="P-loop containing nucleotide triphosphate hydrolases"/>
    <property type="match status" value="1"/>
</dbReference>
<dbReference type="InterPro" id="IPR027417">
    <property type="entry name" value="P-loop_NTPase"/>
</dbReference>
<gene>
    <name evidence="1" type="ORF">CTER_4983</name>
</gene>
<evidence type="ECO:0000313" key="2">
    <source>
        <dbReference type="Proteomes" id="UP000014155"/>
    </source>
</evidence>
<reference evidence="1 2" key="1">
    <citation type="journal article" date="2013" name="Genome Announc.">
        <title>Draft Genome Sequence of the Cellulolytic, Mesophilic, Anaerobic Bacterium Clostridium termitidis Strain CT1112 (DSM 5398).</title>
        <authorList>
            <person name="Lal S."/>
            <person name="Ramachandran U."/>
            <person name="Zhang X."/>
            <person name="Munir R."/>
            <person name="Sparling R."/>
            <person name="Levin D.B."/>
        </authorList>
    </citation>
    <scope>NUCLEOTIDE SEQUENCE [LARGE SCALE GENOMIC DNA]</scope>
    <source>
        <strain evidence="1 2">CT1112</strain>
    </source>
</reference>
<dbReference type="EMBL" id="AORV01000066">
    <property type="protein sequence ID" value="EMS69394.1"/>
    <property type="molecule type" value="Genomic_DNA"/>
</dbReference>
<dbReference type="SUPFAM" id="SSF52540">
    <property type="entry name" value="P-loop containing nucleoside triphosphate hydrolases"/>
    <property type="match status" value="1"/>
</dbReference>
<dbReference type="RefSeq" id="WP_004630420.1">
    <property type="nucleotide sequence ID" value="NZ_AORV01000066.1"/>
</dbReference>
<dbReference type="AlphaFoldDB" id="S0FJV2"/>
<accession>S0FJV2</accession>
<name>S0FJV2_RUMCE</name>
<protein>
    <recommendedName>
        <fullName evidence="3">2-phosphoglycerate kinase</fullName>
    </recommendedName>
</protein>
<sequence>MVILIGGVSCTGKTVMAQKLLEKYKIPYLSIDHIKMGLIHGSKYCDFSATDGDNELTYKLWPIVKGIIMTNIENGQHIIIEGCYLPPEQIGDFESNYLKQIIALYIGFSKNYLEKHFDSGIIEHRSEIEQKEIDNYYMNKDNYIKLHSQVKELCEKNNAQFFEINDNYTEEINNVYKWIDEQVEAKMQS</sequence>
<evidence type="ECO:0000313" key="1">
    <source>
        <dbReference type="EMBL" id="EMS69394.1"/>
    </source>
</evidence>
<comment type="caution">
    <text evidence="1">The sequence shown here is derived from an EMBL/GenBank/DDBJ whole genome shotgun (WGS) entry which is preliminary data.</text>
</comment>
<organism evidence="1 2">
    <name type="scientific">Ruminiclostridium cellobioparum subsp. termitidis CT1112</name>
    <dbReference type="NCBI Taxonomy" id="1195236"/>
    <lineage>
        <taxon>Bacteria</taxon>
        <taxon>Bacillati</taxon>
        <taxon>Bacillota</taxon>
        <taxon>Clostridia</taxon>
        <taxon>Eubacteriales</taxon>
        <taxon>Oscillospiraceae</taxon>
        <taxon>Ruminiclostridium</taxon>
    </lineage>
</organism>